<sequence length="382" mass="41412">MRPDVVIVGAGLFGLVTADRLTALLPGAWVMVLEATDRLGGLCASTVCPHTGVQYNPYGTHTLATSDPDVWTYVAGRTRMISHQRRAYADIGGELVPLPLGLEAIRLCYGDASLTPEAARVLVEQDVAPHRTGRAPASAQEAALAALGPRLYEMFVRGHITKQWGTSPEQLAPGVFTDRFGIRFTPTAGLRSAVGRQGFPADGWGDFFGRLVDNRDITVLRRHAASVRDLPPYTHACIVTTPIDAWFDHDLGTLARGRICVDWRLTDRHTAPATATTTYPGPGVPYYRAHTPEHLPGQPANPTEKVLVGYEHHGDGPNAIDFVLRTPDNQRLADAYRARRTDGVVFTGRGSTFHDDMGTTIAAALALAADLAKTIERSPKWP</sequence>
<dbReference type="Pfam" id="PF03275">
    <property type="entry name" value="GLF"/>
    <property type="match status" value="1"/>
</dbReference>
<keyword evidence="2" id="KW-0614">Plasmid</keyword>
<evidence type="ECO:0000313" key="2">
    <source>
        <dbReference type="EMBL" id="AJF70329.1"/>
    </source>
</evidence>
<dbReference type="InterPro" id="IPR015899">
    <property type="entry name" value="UDP-GalPyranose_mutase_C"/>
</dbReference>
<dbReference type="EMBL" id="CP010408">
    <property type="protein sequence ID" value="AJF70329.1"/>
    <property type="molecule type" value="Genomic_DNA"/>
</dbReference>
<feature type="domain" description="UDP-galactopyranose mutase C-terminal" evidence="1">
    <location>
        <begin position="155"/>
        <end position="353"/>
    </location>
</feature>
<dbReference type="GO" id="GO:0005829">
    <property type="term" value="C:cytosol"/>
    <property type="evidence" value="ECO:0007669"/>
    <property type="project" value="TreeGrafter"/>
</dbReference>
<evidence type="ECO:0000313" key="3">
    <source>
        <dbReference type="Proteomes" id="UP000031774"/>
    </source>
</evidence>
<dbReference type="Proteomes" id="UP000031774">
    <property type="component" value="Plasmid pSVL1"/>
</dbReference>
<dbReference type="Gene3D" id="3.50.50.60">
    <property type="entry name" value="FAD/NAD(P)-binding domain"/>
    <property type="match status" value="1"/>
</dbReference>
<evidence type="ECO:0000259" key="1">
    <source>
        <dbReference type="Pfam" id="PF03275"/>
    </source>
</evidence>
<gene>
    <name evidence="2" type="ORF">SVTN_39610</name>
</gene>
<dbReference type="GO" id="GO:0050660">
    <property type="term" value="F:flavin adenine dinucleotide binding"/>
    <property type="evidence" value="ECO:0007669"/>
    <property type="project" value="TreeGrafter"/>
</dbReference>
<keyword evidence="3" id="KW-1185">Reference proteome</keyword>
<dbReference type="GO" id="GO:0008767">
    <property type="term" value="F:UDP-galactopyranose mutase activity"/>
    <property type="evidence" value="ECO:0007669"/>
    <property type="project" value="InterPro"/>
</dbReference>
<proteinExistence type="predicted"/>
<geneLocation type="plasmid" evidence="2 3">
    <name>pSVL1</name>
</geneLocation>
<name>A0A0B5IPI2_9ACTN</name>
<organism evidence="2 3">
    <name type="scientific">Streptomyces vietnamensis</name>
    <dbReference type="NCBI Taxonomy" id="362257"/>
    <lineage>
        <taxon>Bacteria</taxon>
        <taxon>Bacillati</taxon>
        <taxon>Actinomycetota</taxon>
        <taxon>Actinomycetes</taxon>
        <taxon>Kitasatosporales</taxon>
        <taxon>Streptomycetaceae</taxon>
        <taxon>Streptomyces</taxon>
    </lineage>
</organism>
<dbReference type="PANTHER" id="PTHR21197">
    <property type="entry name" value="UDP-GALACTOPYRANOSE MUTASE"/>
    <property type="match status" value="1"/>
</dbReference>
<reference evidence="2 3" key="1">
    <citation type="submission" date="2014-12" db="EMBL/GenBank/DDBJ databases">
        <title>Complete genome sequence of Streptomyces vietnamensis strain GIMV4.0001, a genetic manipulable producer of the benzoisochromanequinone antibiotic granaticin.</title>
        <authorList>
            <person name="Deng M.R."/>
            <person name="Guo J."/>
            <person name="Ma L.Y."/>
            <person name="Feng G.D."/>
            <person name="Mo C.Y."/>
            <person name="Zhu H.H."/>
        </authorList>
    </citation>
    <scope>NUCLEOTIDE SEQUENCE [LARGE SCALE GENOMIC DNA]</scope>
    <source>
        <strain evidence="3">GIMV4.0001</strain>
        <plasmid evidence="2 3">pSVL1</plasmid>
    </source>
</reference>
<dbReference type="InterPro" id="IPR036188">
    <property type="entry name" value="FAD/NAD-bd_sf"/>
</dbReference>
<dbReference type="KEGG" id="svt:SVTN_39610"/>
<dbReference type="HOGENOM" id="CLU_723453_0_0_11"/>
<accession>A0A0B5IPI2</accession>
<protein>
    <recommendedName>
        <fullName evidence="1">UDP-galactopyranose mutase C-terminal domain-containing protein</fullName>
    </recommendedName>
</protein>
<dbReference type="SUPFAM" id="SSF51971">
    <property type="entry name" value="Nucleotide-binding domain"/>
    <property type="match status" value="1"/>
</dbReference>
<dbReference type="AlphaFoldDB" id="A0A0B5IPI2"/>
<dbReference type="RefSeq" id="WP_041134800.1">
    <property type="nucleotide sequence ID" value="NZ_CP010408.1"/>
</dbReference>
<dbReference type="Pfam" id="PF13450">
    <property type="entry name" value="NAD_binding_8"/>
    <property type="match status" value="1"/>
</dbReference>
<dbReference type="PANTHER" id="PTHR21197:SF0">
    <property type="entry name" value="UDP-GALACTOPYRANOSE MUTASE"/>
    <property type="match status" value="1"/>
</dbReference>